<dbReference type="SUPFAM" id="SSF50249">
    <property type="entry name" value="Nucleic acid-binding proteins"/>
    <property type="match status" value="1"/>
</dbReference>
<name>A0A9X2SYU7_9BACT</name>
<evidence type="ECO:0000256" key="1">
    <source>
        <dbReference type="ARBA" id="ARBA00023125"/>
    </source>
</evidence>
<dbReference type="Gene3D" id="2.40.50.140">
    <property type="entry name" value="Nucleic acid-binding proteins"/>
    <property type="match status" value="1"/>
</dbReference>
<reference evidence="4" key="1">
    <citation type="submission" date="2022-08" db="EMBL/GenBank/DDBJ databases">
        <authorList>
            <person name="Zhang D."/>
        </authorList>
    </citation>
    <scope>NUCLEOTIDE SEQUENCE</scope>
    <source>
        <strain evidence="4">XJ19-11</strain>
    </source>
</reference>
<dbReference type="EMBL" id="JANSUY010000001">
    <property type="protein sequence ID" value="MCR9013653.1"/>
    <property type="molecule type" value="Genomic_DNA"/>
</dbReference>
<evidence type="ECO:0000313" key="4">
    <source>
        <dbReference type="EMBL" id="MCR9013653.1"/>
    </source>
</evidence>
<keyword evidence="5" id="KW-1185">Reference proteome</keyword>
<keyword evidence="1 2" id="KW-0238">DNA-binding</keyword>
<dbReference type="PANTHER" id="PTHR10302:SF27">
    <property type="entry name" value="SINGLE-STRANDED DNA-BINDING PROTEIN"/>
    <property type="match status" value="1"/>
</dbReference>
<comment type="subunit">
    <text evidence="2">Homotetramer.</text>
</comment>
<gene>
    <name evidence="4" type="primary">ssb</name>
    <name evidence="4" type="ORF">NU887_01335</name>
</gene>
<dbReference type="PANTHER" id="PTHR10302">
    <property type="entry name" value="SINGLE-STRANDED DNA-BINDING PROTEIN"/>
    <property type="match status" value="1"/>
</dbReference>
<sequence length="115" mass="12752">MSNMRNKVQLIGRLGAKAETKHFDSGKAKATFSIATKDVFKNAKGEKVEETTWHNIVAWGKTAEIVEKYTDKGSEIAIEGKLSNRTYEDKDGTKKYITEVVAEEVLLLGEKVTSA</sequence>
<dbReference type="PROSITE" id="PS50935">
    <property type="entry name" value="SSB"/>
    <property type="match status" value="1"/>
</dbReference>
<accession>A0A9X2SYU7</accession>
<dbReference type="Pfam" id="PF00436">
    <property type="entry name" value="SSB"/>
    <property type="match status" value="1"/>
</dbReference>
<dbReference type="AlphaFoldDB" id="A0A9X2SYU7"/>
<dbReference type="PIRSF" id="PIRSF002070">
    <property type="entry name" value="SSB"/>
    <property type="match status" value="1"/>
</dbReference>
<evidence type="ECO:0000313" key="5">
    <source>
        <dbReference type="Proteomes" id="UP001142175"/>
    </source>
</evidence>
<comment type="caution">
    <text evidence="4">The sequence shown here is derived from an EMBL/GenBank/DDBJ whole genome shotgun (WGS) entry which is preliminary data.</text>
</comment>
<dbReference type="GO" id="GO:0003697">
    <property type="term" value="F:single-stranded DNA binding"/>
    <property type="evidence" value="ECO:0007669"/>
    <property type="project" value="UniProtKB-UniRule"/>
</dbReference>
<dbReference type="InterPro" id="IPR012340">
    <property type="entry name" value="NA-bd_OB-fold"/>
</dbReference>
<protein>
    <recommendedName>
        <fullName evidence="2 3">Single-stranded DNA-binding protein</fullName>
        <shortName evidence="2">SSB</shortName>
    </recommendedName>
</protein>
<evidence type="ECO:0000256" key="3">
    <source>
        <dbReference type="PIRNR" id="PIRNR002070"/>
    </source>
</evidence>
<dbReference type="GO" id="GO:0006260">
    <property type="term" value="P:DNA replication"/>
    <property type="evidence" value="ECO:0007669"/>
    <property type="project" value="InterPro"/>
</dbReference>
<dbReference type="InterPro" id="IPR000424">
    <property type="entry name" value="Primosome_PriB/ssb"/>
</dbReference>
<dbReference type="RefSeq" id="WP_258421548.1">
    <property type="nucleotide sequence ID" value="NZ_JANAEZ010000001.1"/>
</dbReference>
<proteinExistence type="inferred from homology"/>
<dbReference type="Proteomes" id="UP001142175">
    <property type="component" value="Unassembled WGS sequence"/>
</dbReference>
<dbReference type="InterPro" id="IPR011344">
    <property type="entry name" value="ssDNA-bd"/>
</dbReference>
<dbReference type="CDD" id="cd04496">
    <property type="entry name" value="SSB_OBF"/>
    <property type="match status" value="1"/>
</dbReference>
<evidence type="ECO:0000256" key="2">
    <source>
        <dbReference type="HAMAP-Rule" id="MF_00984"/>
    </source>
</evidence>
<dbReference type="GO" id="GO:0009295">
    <property type="term" value="C:nucleoid"/>
    <property type="evidence" value="ECO:0007669"/>
    <property type="project" value="TreeGrafter"/>
</dbReference>
<dbReference type="NCBIfam" id="TIGR00621">
    <property type="entry name" value="ssb"/>
    <property type="match status" value="1"/>
</dbReference>
<comment type="caution">
    <text evidence="2">Lacks conserved residue(s) required for the propagation of feature annotation.</text>
</comment>
<organism evidence="4 5">
    <name type="scientific">Aquiflexum gelatinilyticum</name>
    <dbReference type="NCBI Taxonomy" id="2961943"/>
    <lineage>
        <taxon>Bacteria</taxon>
        <taxon>Pseudomonadati</taxon>
        <taxon>Bacteroidota</taxon>
        <taxon>Cytophagia</taxon>
        <taxon>Cytophagales</taxon>
        <taxon>Cyclobacteriaceae</taxon>
        <taxon>Aquiflexum</taxon>
    </lineage>
</organism>
<dbReference type="HAMAP" id="MF_00984">
    <property type="entry name" value="SSB"/>
    <property type="match status" value="1"/>
</dbReference>